<dbReference type="EMBL" id="CM047581">
    <property type="protein sequence ID" value="KAI9917064.1"/>
    <property type="molecule type" value="Genomic_DNA"/>
</dbReference>
<gene>
    <name evidence="1" type="ORF">PsorP6_018230</name>
</gene>
<protein>
    <submittedName>
        <fullName evidence="1">Uncharacterized protein</fullName>
    </submittedName>
</protein>
<dbReference type="Proteomes" id="UP001163321">
    <property type="component" value="Chromosome 2"/>
</dbReference>
<evidence type="ECO:0000313" key="2">
    <source>
        <dbReference type="Proteomes" id="UP001163321"/>
    </source>
</evidence>
<sequence length="103" mass="11188">MQHATANASQEFQKTYGAGLLLLLECLVTFLVCKLKMFVYYDADINCFKLPSGVSDFKALIGVETIVSVLKLKLTMSSFEVLVLSGCKLLTGASCVALKSNRS</sequence>
<evidence type="ECO:0000313" key="1">
    <source>
        <dbReference type="EMBL" id="KAI9917064.1"/>
    </source>
</evidence>
<proteinExistence type="predicted"/>
<accession>A0ACC0WE37</accession>
<name>A0ACC0WE37_9STRA</name>
<comment type="caution">
    <text evidence="1">The sequence shown here is derived from an EMBL/GenBank/DDBJ whole genome shotgun (WGS) entry which is preliminary data.</text>
</comment>
<reference evidence="1 2" key="1">
    <citation type="journal article" date="2022" name="bioRxiv">
        <title>The genome of the oomycete Peronosclerospora sorghi, a cosmopolitan pathogen of maize and sorghum, is inflated with dispersed pseudogenes.</title>
        <authorList>
            <person name="Fletcher K."/>
            <person name="Martin F."/>
            <person name="Isakeit T."/>
            <person name="Cavanaugh K."/>
            <person name="Magill C."/>
            <person name="Michelmore R."/>
        </authorList>
    </citation>
    <scope>NUCLEOTIDE SEQUENCE [LARGE SCALE GENOMIC DNA]</scope>
    <source>
        <strain evidence="1">P6</strain>
    </source>
</reference>
<keyword evidence="2" id="KW-1185">Reference proteome</keyword>
<organism evidence="1 2">
    <name type="scientific">Peronosclerospora sorghi</name>
    <dbReference type="NCBI Taxonomy" id="230839"/>
    <lineage>
        <taxon>Eukaryota</taxon>
        <taxon>Sar</taxon>
        <taxon>Stramenopiles</taxon>
        <taxon>Oomycota</taxon>
        <taxon>Peronosporomycetes</taxon>
        <taxon>Peronosporales</taxon>
        <taxon>Peronosporaceae</taxon>
        <taxon>Peronosclerospora</taxon>
    </lineage>
</organism>